<evidence type="ECO:0000256" key="10">
    <source>
        <dbReference type="PIRSR" id="PIRSR001589-3"/>
    </source>
</evidence>
<dbReference type="SUPFAM" id="SSF56235">
    <property type="entry name" value="N-terminal nucleophile aminohydrolases (Ntn hydrolases)"/>
    <property type="match status" value="1"/>
</dbReference>
<dbReference type="EC" id="6.3.5.4" evidence="3"/>
<feature type="binding site" evidence="9">
    <location>
        <position position="290"/>
    </location>
    <ligand>
        <name>ATP</name>
        <dbReference type="ChEBI" id="CHEBI:30616"/>
    </ligand>
</feature>
<keyword evidence="5 9" id="KW-0067">ATP-binding</keyword>
<feature type="binding site" evidence="9">
    <location>
        <position position="98"/>
    </location>
    <ligand>
        <name>L-glutamine</name>
        <dbReference type="ChEBI" id="CHEBI:58359"/>
    </ligand>
</feature>
<dbReference type="InterPro" id="IPR033738">
    <property type="entry name" value="AsnB_N"/>
</dbReference>
<reference evidence="12" key="2">
    <citation type="submission" date="2020-09" db="EMBL/GenBank/DDBJ databases">
        <authorList>
            <person name="Sun Q."/>
            <person name="Zhou Y."/>
        </authorList>
    </citation>
    <scope>NUCLEOTIDE SEQUENCE</scope>
    <source>
        <strain evidence="12">CGMCC 1.15254</strain>
    </source>
</reference>
<dbReference type="Proteomes" id="UP000632498">
    <property type="component" value="Unassembled WGS sequence"/>
</dbReference>
<dbReference type="InterPro" id="IPR001962">
    <property type="entry name" value="Asn_synthase"/>
</dbReference>
<protein>
    <recommendedName>
        <fullName evidence="3">asparagine synthase (glutamine-hydrolyzing)</fullName>
        <ecNumber evidence="3">6.3.5.4</ecNumber>
    </recommendedName>
</protein>
<sequence>MCGIAGFFGHGTQEDLKRMTNSIAHRGPDGEGAYQDDNSPVFLGHRRLSIVDLEHGQQPMTNTERSVWVTFNGEIYNHRELRHDLETKGYKFNTPNSDTEVLVHGWQEWGEELPLKLNGMFAFCIWDKKRETMFLARDRFGEKPLFWGHQKDLFVFGSEISVFQAHNSFDTAYSQLALKKYFAYAFIPAPFSAFENCYKLKPGHSLTFNVRTQAHKITPYWQFRIEVPASPPSFEEAAEELETLFVQAVKRRLMSDVPLGAFLSGGVDSSSVLAAMCRISPAQSVQSFAIGFTEKSFDESAYAREMAASLGCKHHEEILDLTKARSIIPDVLTQLDEPMADGSLLPTYLLCQFARKHVKVALSGDAGDELFAGYDPFKALQPANVYQQFVPKFMHQAAKSLIDLLPMSNKNMSLDFKLRRVLMGLDHPRPLWLPTWMAPLQTNDICDLFNAPTNAEELYAETLDLWNESPNKSQIDKSLEYFTNFYLPDDILTKVDRASMMNGLEARAVFLDCDLVEFVRRLPCHYKFDGKTTKKVLKKAVSRLVPDTVLNRRKKGFGVPLMTWMKEIPLNAKGADNFQLNSNNIETYISQHLSGQKDYRFFLWNWLVLQKSKASHL</sequence>
<dbReference type="InterPro" id="IPR006426">
    <property type="entry name" value="Asn_synth_AEB"/>
</dbReference>
<keyword evidence="8" id="KW-0061">Asparagine biosynthesis</keyword>
<feature type="active site" description="For GATase activity" evidence="8">
    <location>
        <position position="2"/>
    </location>
</feature>
<dbReference type="InterPro" id="IPR051786">
    <property type="entry name" value="ASN_synthetase/amidase"/>
</dbReference>
<dbReference type="PROSITE" id="PS51278">
    <property type="entry name" value="GATASE_TYPE_2"/>
    <property type="match status" value="1"/>
</dbReference>
<keyword evidence="13" id="KW-1185">Reference proteome</keyword>
<evidence type="ECO:0000256" key="9">
    <source>
        <dbReference type="PIRSR" id="PIRSR001589-2"/>
    </source>
</evidence>
<dbReference type="GO" id="GO:0005829">
    <property type="term" value="C:cytosol"/>
    <property type="evidence" value="ECO:0007669"/>
    <property type="project" value="TreeGrafter"/>
</dbReference>
<dbReference type="Pfam" id="PF00733">
    <property type="entry name" value="Asn_synthase"/>
    <property type="match status" value="1"/>
</dbReference>
<accession>A0A917FBX5</accession>
<evidence type="ECO:0000313" key="12">
    <source>
        <dbReference type="EMBL" id="GGF64442.1"/>
    </source>
</evidence>
<evidence type="ECO:0000256" key="2">
    <source>
        <dbReference type="ARBA" id="ARBA00005752"/>
    </source>
</evidence>
<evidence type="ECO:0000259" key="11">
    <source>
        <dbReference type="PROSITE" id="PS51278"/>
    </source>
</evidence>
<keyword evidence="6 8" id="KW-0315">Glutamine amidotransferase</keyword>
<dbReference type="PANTHER" id="PTHR43284:SF1">
    <property type="entry name" value="ASPARAGINE SYNTHETASE"/>
    <property type="match status" value="1"/>
</dbReference>
<dbReference type="PIRSF" id="PIRSF001589">
    <property type="entry name" value="Asn_synthetase_glu-h"/>
    <property type="match status" value="1"/>
</dbReference>
<dbReference type="InterPro" id="IPR017932">
    <property type="entry name" value="GATase_2_dom"/>
</dbReference>
<dbReference type="NCBIfam" id="TIGR01536">
    <property type="entry name" value="asn_synth_AEB"/>
    <property type="match status" value="1"/>
</dbReference>
<dbReference type="InterPro" id="IPR014729">
    <property type="entry name" value="Rossmann-like_a/b/a_fold"/>
</dbReference>
<dbReference type="Gene3D" id="3.40.50.620">
    <property type="entry name" value="HUPs"/>
    <property type="match status" value="1"/>
</dbReference>
<dbReference type="InterPro" id="IPR029055">
    <property type="entry name" value="Ntn_hydrolases_N"/>
</dbReference>
<feature type="domain" description="Glutamine amidotransferase type-2" evidence="11">
    <location>
        <begin position="2"/>
        <end position="211"/>
    </location>
</feature>
<evidence type="ECO:0000256" key="1">
    <source>
        <dbReference type="ARBA" id="ARBA00005187"/>
    </source>
</evidence>
<dbReference type="GO" id="GO:0006529">
    <property type="term" value="P:asparagine biosynthetic process"/>
    <property type="evidence" value="ECO:0007669"/>
    <property type="project" value="UniProtKB-KW"/>
</dbReference>
<feature type="site" description="Important for beta-aspartyl-AMP intermediate formation" evidence="10">
    <location>
        <position position="365"/>
    </location>
</feature>
<evidence type="ECO:0000256" key="5">
    <source>
        <dbReference type="ARBA" id="ARBA00022840"/>
    </source>
</evidence>
<dbReference type="Pfam" id="PF13537">
    <property type="entry name" value="GATase_7"/>
    <property type="match status" value="1"/>
</dbReference>
<feature type="binding site" evidence="9">
    <location>
        <begin position="363"/>
        <end position="364"/>
    </location>
    <ligand>
        <name>ATP</name>
        <dbReference type="ChEBI" id="CHEBI:30616"/>
    </ligand>
</feature>
<comment type="caution">
    <text evidence="12">The sequence shown here is derived from an EMBL/GenBank/DDBJ whole genome shotgun (WGS) entry which is preliminary data.</text>
</comment>
<name>A0A917FBX5_9PROT</name>
<comment type="similarity">
    <text evidence="2">Belongs to the asparagine synthetase family.</text>
</comment>
<dbReference type="EMBL" id="BMHV01000011">
    <property type="protein sequence ID" value="GGF64442.1"/>
    <property type="molecule type" value="Genomic_DNA"/>
</dbReference>
<dbReference type="GO" id="GO:0004066">
    <property type="term" value="F:asparagine synthase (glutamine-hydrolyzing) activity"/>
    <property type="evidence" value="ECO:0007669"/>
    <property type="project" value="UniProtKB-EC"/>
</dbReference>
<dbReference type="CDD" id="cd00712">
    <property type="entry name" value="AsnB"/>
    <property type="match status" value="1"/>
</dbReference>
<evidence type="ECO:0000256" key="8">
    <source>
        <dbReference type="PIRSR" id="PIRSR001589-1"/>
    </source>
</evidence>
<keyword evidence="8" id="KW-0028">Amino-acid biosynthesis</keyword>
<dbReference type="CDD" id="cd01991">
    <property type="entry name" value="Asn_synthase_B_C"/>
    <property type="match status" value="1"/>
</dbReference>
<dbReference type="RefSeq" id="WP_188664066.1">
    <property type="nucleotide sequence ID" value="NZ_BMHV01000011.1"/>
</dbReference>
<gene>
    <name evidence="12" type="ORF">GCM10011332_18170</name>
</gene>
<organism evidence="12 13">
    <name type="scientific">Terasakiella brassicae</name>
    <dbReference type="NCBI Taxonomy" id="1634917"/>
    <lineage>
        <taxon>Bacteria</taxon>
        <taxon>Pseudomonadati</taxon>
        <taxon>Pseudomonadota</taxon>
        <taxon>Alphaproteobacteria</taxon>
        <taxon>Rhodospirillales</taxon>
        <taxon>Terasakiellaceae</taxon>
        <taxon>Terasakiella</taxon>
    </lineage>
</organism>
<evidence type="ECO:0000256" key="6">
    <source>
        <dbReference type="ARBA" id="ARBA00022962"/>
    </source>
</evidence>
<evidence type="ECO:0000256" key="7">
    <source>
        <dbReference type="ARBA" id="ARBA00048741"/>
    </source>
</evidence>
<dbReference type="SUPFAM" id="SSF52402">
    <property type="entry name" value="Adenine nucleotide alpha hydrolases-like"/>
    <property type="match status" value="1"/>
</dbReference>
<dbReference type="PANTHER" id="PTHR43284">
    <property type="entry name" value="ASPARAGINE SYNTHETASE (GLUTAMINE-HYDROLYZING)"/>
    <property type="match status" value="1"/>
</dbReference>
<reference evidence="12" key="1">
    <citation type="journal article" date="2014" name="Int. J. Syst. Evol. Microbiol.">
        <title>Complete genome sequence of Corynebacterium casei LMG S-19264T (=DSM 44701T), isolated from a smear-ripened cheese.</title>
        <authorList>
            <consortium name="US DOE Joint Genome Institute (JGI-PGF)"/>
            <person name="Walter F."/>
            <person name="Albersmeier A."/>
            <person name="Kalinowski J."/>
            <person name="Ruckert C."/>
        </authorList>
    </citation>
    <scope>NUCLEOTIDE SEQUENCE</scope>
    <source>
        <strain evidence="12">CGMCC 1.15254</strain>
    </source>
</reference>
<proteinExistence type="inferred from homology"/>
<dbReference type="Gene3D" id="3.60.20.10">
    <property type="entry name" value="Glutamine Phosphoribosylpyrophosphate, subunit 1, domain 1"/>
    <property type="match status" value="1"/>
</dbReference>
<dbReference type="AlphaFoldDB" id="A0A917FBX5"/>
<comment type="pathway">
    <text evidence="1">Amino-acid biosynthesis; L-asparagine biosynthesis; L-asparagine from L-aspartate (L-Gln route): step 1/1.</text>
</comment>
<comment type="catalytic activity">
    <reaction evidence="7">
        <text>L-aspartate + L-glutamine + ATP + H2O = L-asparagine + L-glutamate + AMP + diphosphate + H(+)</text>
        <dbReference type="Rhea" id="RHEA:12228"/>
        <dbReference type="ChEBI" id="CHEBI:15377"/>
        <dbReference type="ChEBI" id="CHEBI:15378"/>
        <dbReference type="ChEBI" id="CHEBI:29985"/>
        <dbReference type="ChEBI" id="CHEBI:29991"/>
        <dbReference type="ChEBI" id="CHEBI:30616"/>
        <dbReference type="ChEBI" id="CHEBI:33019"/>
        <dbReference type="ChEBI" id="CHEBI:58048"/>
        <dbReference type="ChEBI" id="CHEBI:58359"/>
        <dbReference type="ChEBI" id="CHEBI:456215"/>
        <dbReference type="EC" id="6.3.5.4"/>
    </reaction>
</comment>
<evidence type="ECO:0000313" key="13">
    <source>
        <dbReference type="Proteomes" id="UP000632498"/>
    </source>
</evidence>
<keyword evidence="4 9" id="KW-0547">Nucleotide-binding</keyword>
<evidence type="ECO:0000256" key="3">
    <source>
        <dbReference type="ARBA" id="ARBA00012737"/>
    </source>
</evidence>
<evidence type="ECO:0000256" key="4">
    <source>
        <dbReference type="ARBA" id="ARBA00022741"/>
    </source>
</evidence>
<dbReference type="GO" id="GO:0005524">
    <property type="term" value="F:ATP binding"/>
    <property type="evidence" value="ECO:0007669"/>
    <property type="project" value="UniProtKB-KW"/>
</dbReference>